<dbReference type="EMBL" id="WUEY01000010">
    <property type="protein sequence ID" value="NEI72071.1"/>
    <property type="molecule type" value="Genomic_DNA"/>
</dbReference>
<keyword evidence="4" id="KW-1003">Cell membrane</keyword>
<comment type="subunit">
    <text evidence="10">The complex is composed of two ATP-binding proteins (GltL), two transmembrane proteins (GltJ and GltK) and a solute-binding protein (GltI).</text>
</comment>
<sequence length="321" mass="34868">MIGPAQGSPSGTPADTRSWDVPDLPDDAPVIPRPQPWTPVAAVVCILLFAFILWRFLENPVVDRAVIWEYLFKDVTLRGVGVTLYLTAISMVAGIAGAILLAVMNLSDNIVLSSLARLYISIFRGTPLLVQLIFWGYLGIFTPDISLSLPWLGTIFSVPTSDVVTPMVAAVLALSLNAAAYSAEIVRSGILSVPRGQLEAARSVGMTRSQAFRRVVMPQALRVIIPPMGNEVIAMLKGTSLVSVIAGNDLMTNLQNVYSQTFQIIPLLIVASIWYLALVSLLTIPQSWLERRFGQSVARPRVRRLPGRRQGLRLAAIAGKA</sequence>
<evidence type="ECO:0000256" key="6">
    <source>
        <dbReference type="ARBA" id="ARBA00022970"/>
    </source>
</evidence>
<dbReference type="PROSITE" id="PS50928">
    <property type="entry name" value="ABC_TM1"/>
    <property type="match status" value="1"/>
</dbReference>
<dbReference type="NCBIfam" id="TIGR01726">
    <property type="entry name" value="HEQRo_perm_3TM"/>
    <property type="match status" value="1"/>
</dbReference>
<dbReference type="GO" id="GO:0022857">
    <property type="term" value="F:transmembrane transporter activity"/>
    <property type="evidence" value="ECO:0007669"/>
    <property type="project" value="InterPro"/>
</dbReference>
<accession>A0A6L9U9R4</accession>
<dbReference type="SUPFAM" id="SSF161098">
    <property type="entry name" value="MetI-like"/>
    <property type="match status" value="1"/>
</dbReference>
<dbReference type="PANTHER" id="PTHR30614:SF0">
    <property type="entry name" value="L-CYSTINE TRANSPORT SYSTEM PERMEASE PROTEIN TCYL"/>
    <property type="match status" value="1"/>
</dbReference>
<gene>
    <name evidence="14" type="ORF">GR212_21025</name>
</gene>
<comment type="caution">
    <text evidence="14">The sequence shown here is derived from an EMBL/GenBank/DDBJ whole genome shotgun (WGS) entry which is preliminary data.</text>
</comment>
<dbReference type="GO" id="GO:0006865">
    <property type="term" value="P:amino acid transport"/>
    <property type="evidence" value="ECO:0007669"/>
    <property type="project" value="UniProtKB-KW"/>
</dbReference>
<dbReference type="RefSeq" id="WP_163989027.1">
    <property type="nucleotide sequence ID" value="NZ_WUEY01000010.1"/>
</dbReference>
<keyword evidence="8 12" id="KW-0472">Membrane</keyword>
<feature type="transmembrane region" description="Helical" evidence="12">
    <location>
        <begin position="37"/>
        <end position="57"/>
    </location>
</feature>
<dbReference type="InterPro" id="IPR043429">
    <property type="entry name" value="ArtM/GltK/GlnP/TcyL/YhdX-like"/>
</dbReference>
<keyword evidence="7 12" id="KW-1133">Transmembrane helix</keyword>
<dbReference type="InterPro" id="IPR000515">
    <property type="entry name" value="MetI-like"/>
</dbReference>
<dbReference type="InterPro" id="IPR035906">
    <property type="entry name" value="MetI-like_sf"/>
</dbReference>
<keyword evidence="5 12" id="KW-0812">Transmembrane</keyword>
<evidence type="ECO:0000256" key="1">
    <source>
        <dbReference type="ARBA" id="ARBA00004429"/>
    </source>
</evidence>
<proteinExistence type="inferred from homology"/>
<comment type="subcellular location">
    <subcellularLocation>
        <location evidence="1">Cell inner membrane</location>
        <topology evidence="1">Multi-pass membrane protein</topology>
    </subcellularLocation>
    <subcellularLocation>
        <location evidence="12">Cell membrane</location>
        <topology evidence="12">Multi-pass membrane protein</topology>
    </subcellularLocation>
</comment>
<dbReference type="Pfam" id="PF00528">
    <property type="entry name" value="BPD_transp_1"/>
    <property type="match status" value="1"/>
</dbReference>
<organism evidence="14 15">
    <name type="scientific">Rhizobium lusitanum</name>
    <dbReference type="NCBI Taxonomy" id="293958"/>
    <lineage>
        <taxon>Bacteria</taxon>
        <taxon>Pseudomonadati</taxon>
        <taxon>Pseudomonadota</taxon>
        <taxon>Alphaproteobacteria</taxon>
        <taxon>Hyphomicrobiales</taxon>
        <taxon>Rhizobiaceae</taxon>
        <taxon>Rhizobium/Agrobacterium group</taxon>
        <taxon>Rhizobium</taxon>
    </lineage>
</organism>
<keyword evidence="3 12" id="KW-0813">Transport</keyword>
<dbReference type="CDD" id="cd06261">
    <property type="entry name" value="TM_PBP2"/>
    <property type="match status" value="1"/>
</dbReference>
<feature type="transmembrane region" description="Helical" evidence="12">
    <location>
        <begin position="118"/>
        <end position="140"/>
    </location>
</feature>
<evidence type="ECO:0000256" key="9">
    <source>
        <dbReference type="ARBA" id="ARBA00060298"/>
    </source>
</evidence>
<dbReference type="AlphaFoldDB" id="A0A6L9U9R4"/>
<dbReference type="Proteomes" id="UP000483035">
    <property type="component" value="Unassembled WGS sequence"/>
</dbReference>
<reference evidence="14 15" key="1">
    <citation type="submission" date="2019-12" db="EMBL/GenBank/DDBJ databases">
        <title>Rhizobium genotypes associated with high levels of biological nitrogen fixation by grain legumes in a temperate-maritime cropping system.</title>
        <authorList>
            <person name="Maluk M."/>
            <person name="Francesc Ferrando Molina F."/>
            <person name="Lopez Del Egido L."/>
            <person name="Lafos M."/>
            <person name="Langarica-Fuentes A."/>
            <person name="Gebre Yohannes G."/>
            <person name="Young M.W."/>
            <person name="Martin P."/>
            <person name="Gantlett R."/>
            <person name="Kenicer G."/>
            <person name="Hawes C."/>
            <person name="Begg G.S."/>
            <person name="Quilliam R.S."/>
            <person name="Squire G.R."/>
            <person name="Poole P.S."/>
            <person name="Young P.W."/>
            <person name="Iannetta P.M."/>
            <person name="James E.K."/>
        </authorList>
    </citation>
    <scope>NUCLEOTIDE SEQUENCE [LARGE SCALE GENOMIC DNA]</scope>
    <source>
        <strain evidence="14 15">JHI1118</strain>
    </source>
</reference>
<evidence type="ECO:0000256" key="3">
    <source>
        <dbReference type="ARBA" id="ARBA00022448"/>
    </source>
</evidence>
<evidence type="ECO:0000256" key="11">
    <source>
        <dbReference type="ARBA" id="ARBA00073645"/>
    </source>
</evidence>
<name>A0A6L9U9R4_9HYPH</name>
<dbReference type="PANTHER" id="PTHR30614">
    <property type="entry name" value="MEMBRANE COMPONENT OF AMINO ACID ABC TRANSPORTER"/>
    <property type="match status" value="1"/>
</dbReference>
<keyword evidence="6" id="KW-0029">Amino-acid transport</keyword>
<evidence type="ECO:0000256" key="7">
    <source>
        <dbReference type="ARBA" id="ARBA00022989"/>
    </source>
</evidence>
<evidence type="ECO:0000256" key="2">
    <source>
        <dbReference type="ARBA" id="ARBA00010072"/>
    </source>
</evidence>
<evidence type="ECO:0000259" key="13">
    <source>
        <dbReference type="PROSITE" id="PS50928"/>
    </source>
</evidence>
<dbReference type="FunFam" id="1.10.3720.10:FF:000006">
    <property type="entry name" value="Glutamate/aspartate ABC transporter, permease protein GltK"/>
    <property type="match status" value="1"/>
</dbReference>
<comment type="function">
    <text evidence="9">Part of the ABC transporter complex GltIJKL involved in glutamate and aspartate uptake. Probably responsible for the translocation of the substrate across the membrane.</text>
</comment>
<feature type="transmembrane region" description="Helical" evidence="12">
    <location>
        <begin position="77"/>
        <end position="106"/>
    </location>
</feature>
<evidence type="ECO:0000313" key="14">
    <source>
        <dbReference type="EMBL" id="NEI72071.1"/>
    </source>
</evidence>
<comment type="similarity">
    <text evidence="2">Belongs to the binding-protein-dependent transport system permease family. HisMQ subfamily.</text>
</comment>
<evidence type="ECO:0000256" key="10">
    <source>
        <dbReference type="ARBA" id="ARBA00062718"/>
    </source>
</evidence>
<feature type="transmembrane region" description="Helical" evidence="12">
    <location>
        <begin position="264"/>
        <end position="284"/>
    </location>
</feature>
<evidence type="ECO:0000256" key="5">
    <source>
        <dbReference type="ARBA" id="ARBA00022692"/>
    </source>
</evidence>
<evidence type="ECO:0000256" key="8">
    <source>
        <dbReference type="ARBA" id="ARBA00023136"/>
    </source>
</evidence>
<dbReference type="Gene3D" id="1.10.3720.10">
    <property type="entry name" value="MetI-like"/>
    <property type="match status" value="1"/>
</dbReference>
<evidence type="ECO:0000256" key="4">
    <source>
        <dbReference type="ARBA" id="ARBA00022475"/>
    </source>
</evidence>
<evidence type="ECO:0000313" key="15">
    <source>
        <dbReference type="Proteomes" id="UP000483035"/>
    </source>
</evidence>
<feature type="domain" description="ABC transmembrane type-1" evidence="13">
    <location>
        <begin position="80"/>
        <end position="286"/>
    </location>
</feature>
<protein>
    <recommendedName>
        <fullName evidence="11">Glutamate/aspartate import permease protein GltK</fullName>
    </recommendedName>
</protein>
<dbReference type="GO" id="GO:0043190">
    <property type="term" value="C:ATP-binding cassette (ABC) transporter complex"/>
    <property type="evidence" value="ECO:0007669"/>
    <property type="project" value="InterPro"/>
</dbReference>
<evidence type="ECO:0000256" key="12">
    <source>
        <dbReference type="RuleBase" id="RU363032"/>
    </source>
</evidence>
<dbReference type="InterPro" id="IPR010065">
    <property type="entry name" value="AA_ABC_transptr_permease_3TM"/>
</dbReference>